<dbReference type="EMBL" id="OC909437">
    <property type="protein sequence ID" value="CAD7650973.1"/>
    <property type="molecule type" value="Genomic_DNA"/>
</dbReference>
<protein>
    <submittedName>
        <fullName evidence="1">Uncharacterized protein</fullName>
    </submittedName>
</protein>
<dbReference type="EMBL" id="CAJPIZ010054862">
    <property type="protein sequence ID" value="CAG2123175.1"/>
    <property type="molecule type" value="Genomic_DNA"/>
</dbReference>
<keyword evidence="2" id="KW-1185">Reference proteome</keyword>
<evidence type="ECO:0000313" key="2">
    <source>
        <dbReference type="Proteomes" id="UP000759131"/>
    </source>
</evidence>
<organism evidence="1">
    <name type="scientific">Medioppia subpectinata</name>
    <dbReference type="NCBI Taxonomy" id="1979941"/>
    <lineage>
        <taxon>Eukaryota</taxon>
        <taxon>Metazoa</taxon>
        <taxon>Ecdysozoa</taxon>
        <taxon>Arthropoda</taxon>
        <taxon>Chelicerata</taxon>
        <taxon>Arachnida</taxon>
        <taxon>Acari</taxon>
        <taxon>Acariformes</taxon>
        <taxon>Sarcoptiformes</taxon>
        <taxon>Oribatida</taxon>
        <taxon>Brachypylina</taxon>
        <taxon>Oppioidea</taxon>
        <taxon>Oppiidae</taxon>
        <taxon>Medioppia</taxon>
    </lineage>
</organism>
<dbReference type="AlphaFoldDB" id="A0A7R9QNM9"/>
<dbReference type="Proteomes" id="UP000759131">
    <property type="component" value="Unassembled WGS sequence"/>
</dbReference>
<name>A0A7R9QNM9_9ACAR</name>
<reference evidence="1" key="1">
    <citation type="submission" date="2020-11" db="EMBL/GenBank/DDBJ databases">
        <authorList>
            <person name="Tran Van P."/>
        </authorList>
    </citation>
    <scope>NUCLEOTIDE SEQUENCE</scope>
</reference>
<evidence type="ECO:0000313" key="1">
    <source>
        <dbReference type="EMBL" id="CAD7650973.1"/>
    </source>
</evidence>
<gene>
    <name evidence="1" type="ORF">OSB1V03_LOCUS23120</name>
</gene>
<sequence length="18" mass="2025">MVQWRGQGSSSYIAERGL</sequence>
<proteinExistence type="predicted"/>
<accession>A0A7R9QNM9</accession>